<dbReference type="AlphaFoldDB" id="A0A2G5SNK4"/>
<feature type="signal peptide" evidence="1">
    <location>
        <begin position="1"/>
        <end position="29"/>
    </location>
</feature>
<dbReference type="PANTHER" id="PTHR21479">
    <property type="match status" value="1"/>
</dbReference>
<reference evidence="3" key="1">
    <citation type="submission" date="2017-10" db="EMBL/GenBank/DDBJ databases">
        <title>Rapid genome shrinkage in a self-fertile nematode reveals novel sperm competition proteins.</title>
        <authorList>
            <person name="Yin D."/>
            <person name="Schwarz E.M."/>
            <person name="Thomas C.G."/>
            <person name="Felde R.L."/>
            <person name="Korf I.F."/>
            <person name="Cutter A.D."/>
            <person name="Schartner C.M."/>
            <person name="Ralston E.J."/>
            <person name="Meyer B.J."/>
            <person name="Haag E.S."/>
        </authorList>
    </citation>
    <scope>NUCLEOTIDE SEQUENCE [LARGE SCALE GENOMIC DNA]</scope>
    <source>
        <strain evidence="3">JU1422</strain>
    </source>
</reference>
<keyword evidence="3" id="KW-1185">Reference proteome</keyword>
<dbReference type="Gene3D" id="2.60.40.3330">
    <property type="match status" value="1"/>
</dbReference>
<dbReference type="PANTHER" id="PTHR21479:SF28">
    <property type="entry name" value="PROTEIN CBG24148"/>
    <property type="match status" value="1"/>
</dbReference>
<dbReference type="InterPro" id="IPR038479">
    <property type="entry name" value="Transthyretin-like_sf"/>
</dbReference>
<evidence type="ECO:0000256" key="1">
    <source>
        <dbReference type="SAM" id="SignalP"/>
    </source>
</evidence>
<organism evidence="2 3">
    <name type="scientific">Caenorhabditis nigoni</name>
    <dbReference type="NCBI Taxonomy" id="1611254"/>
    <lineage>
        <taxon>Eukaryota</taxon>
        <taxon>Metazoa</taxon>
        <taxon>Ecdysozoa</taxon>
        <taxon>Nematoda</taxon>
        <taxon>Chromadorea</taxon>
        <taxon>Rhabditida</taxon>
        <taxon>Rhabditina</taxon>
        <taxon>Rhabditomorpha</taxon>
        <taxon>Rhabditoidea</taxon>
        <taxon>Rhabditidae</taxon>
        <taxon>Peloderinae</taxon>
        <taxon>Caenorhabditis</taxon>
    </lineage>
</organism>
<dbReference type="Proteomes" id="UP000230233">
    <property type="component" value="Chromosome X"/>
</dbReference>
<evidence type="ECO:0000313" key="2">
    <source>
        <dbReference type="EMBL" id="PIC16607.1"/>
    </source>
</evidence>
<dbReference type="EMBL" id="PDUG01000006">
    <property type="protein sequence ID" value="PIC16607.1"/>
    <property type="molecule type" value="Genomic_DNA"/>
</dbReference>
<name>A0A2G5SNK4_9PELO</name>
<proteinExistence type="predicted"/>
<evidence type="ECO:0000313" key="3">
    <source>
        <dbReference type="Proteomes" id="UP000230233"/>
    </source>
</evidence>
<comment type="caution">
    <text evidence="2">The sequence shown here is derived from an EMBL/GenBank/DDBJ whole genome shotgun (WGS) entry which is preliminary data.</text>
</comment>
<accession>A0A2G5SNK4</accession>
<gene>
    <name evidence="2" type="primary">Cnig_chr_X.g23157</name>
    <name evidence="2" type="ORF">B9Z55_023157</name>
</gene>
<dbReference type="OrthoDB" id="10370682at2759"/>
<protein>
    <submittedName>
        <fullName evidence="2">Uncharacterized protein</fullName>
    </submittedName>
</protein>
<keyword evidence="1" id="KW-0732">Signal</keyword>
<feature type="chain" id="PRO_5013828495" evidence="1">
    <location>
        <begin position="30"/>
        <end position="195"/>
    </location>
</feature>
<sequence>MYSFRCSAFMLNVFTQTFFCSWLYDKADCDPTQNLFIISSTIKTLTKFHIGGSLICDYNKNYDYHVSLFEDDLFFDDGIGAMRSGYGHGTVGFHVEGQDGWDGLFDNYFELYLQIIHNCNSYDRPFNTYYYYMGDFRITGGQVFKSFDRREYTRTYNINITDAGWKSTNVAKKRRLGHAEFNGEPSESDLQLNWN</sequence>